<dbReference type="InterPro" id="IPR036388">
    <property type="entry name" value="WH-like_DNA-bd_sf"/>
</dbReference>
<evidence type="ECO:0000256" key="2">
    <source>
        <dbReference type="ARBA" id="ARBA00023125"/>
    </source>
</evidence>
<dbReference type="InterPro" id="IPR014757">
    <property type="entry name" value="Tscrpt_reg_IclR_C"/>
</dbReference>
<keyword evidence="2" id="KW-0238">DNA-binding</keyword>
<evidence type="ECO:0000313" key="7">
    <source>
        <dbReference type="Proteomes" id="UP001317488"/>
    </source>
</evidence>
<dbReference type="PROSITE" id="PS51077">
    <property type="entry name" value="HTH_ICLR"/>
    <property type="match status" value="1"/>
</dbReference>
<proteinExistence type="predicted"/>
<dbReference type="SUPFAM" id="SSF55781">
    <property type="entry name" value="GAF domain-like"/>
    <property type="match status" value="1"/>
</dbReference>
<keyword evidence="1" id="KW-0805">Transcription regulation</keyword>
<protein>
    <submittedName>
        <fullName evidence="6">Helix-turn-helix domain-containing protein</fullName>
    </submittedName>
</protein>
<dbReference type="Pfam" id="PF09339">
    <property type="entry name" value="HTH_IclR"/>
    <property type="match status" value="1"/>
</dbReference>
<gene>
    <name evidence="6" type="ORF">GO600_09785</name>
</gene>
<evidence type="ECO:0000313" key="6">
    <source>
        <dbReference type="EMBL" id="WCM40345.1"/>
    </source>
</evidence>
<feature type="domain" description="IclR-ED" evidence="5">
    <location>
        <begin position="80"/>
        <end position="261"/>
    </location>
</feature>
<evidence type="ECO:0000259" key="5">
    <source>
        <dbReference type="PROSITE" id="PS51078"/>
    </source>
</evidence>
<dbReference type="Gene3D" id="3.30.450.40">
    <property type="match status" value="1"/>
</dbReference>
<dbReference type="PROSITE" id="PS51078">
    <property type="entry name" value="ICLR_ED"/>
    <property type="match status" value="1"/>
</dbReference>
<dbReference type="InterPro" id="IPR036390">
    <property type="entry name" value="WH_DNA-bd_sf"/>
</dbReference>
<dbReference type="EMBL" id="CP046617">
    <property type="protein sequence ID" value="WCM40345.1"/>
    <property type="molecule type" value="Genomic_DNA"/>
</dbReference>
<accession>A0ABY7RVK6</accession>
<keyword evidence="7" id="KW-1185">Reference proteome</keyword>
<feature type="domain" description="HTH iclR-type" evidence="4">
    <location>
        <begin position="20"/>
        <end position="79"/>
    </location>
</feature>
<keyword evidence="3" id="KW-0804">Transcription</keyword>
<dbReference type="InterPro" id="IPR050707">
    <property type="entry name" value="HTH_MetabolicPath_Reg"/>
</dbReference>
<dbReference type="PANTHER" id="PTHR30136:SF24">
    <property type="entry name" value="HTH-TYPE TRANSCRIPTIONAL REPRESSOR ALLR"/>
    <property type="match status" value="1"/>
</dbReference>
<dbReference type="PANTHER" id="PTHR30136">
    <property type="entry name" value="HELIX-TURN-HELIX TRANSCRIPTIONAL REGULATOR, ICLR FAMILY"/>
    <property type="match status" value="1"/>
</dbReference>
<evidence type="ECO:0000259" key="4">
    <source>
        <dbReference type="PROSITE" id="PS51077"/>
    </source>
</evidence>
<organism evidence="6 7">
    <name type="scientific">Thermus antranikianii</name>
    <dbReference type="NCBI Taxonomy" id="88190"/>
    <lineage>
        <taxon>Bacteria</taxon>
        <taxon>Thermotogati</taxon>
        <taxon>Deinococcota</taxon>
        <taxon>Deinococci</taxon>
        <taxon>Thermales</taxon>
        <taxon>Thermaceae</taxon>
        <taxon>Thermus</taxon>
    </lineage>
</organism>
<sequence>MGVVKKAALGANPTLRTSGTQTLLRGLLLLEKVGEGVRDLPTLASSLGLSRSTTYRILSALVRAGYLVHEPKIGYRLGPQLIRLGFKAYGQLQLPILARPHLERLRDATNETVHLAIREGAEVIYIDKVPGRRELQLASQIGSRFPAQSTALGKAILAWLPEEEARRAFVPGLKRTERTIAEWELFLDELKRTRQRGYALDMEENETGVRCVAAPIFNGRGEPVAAVSVSTASIYLDDTRVPEVAHMVQQVAQAISRELGS</sequence>
<dbReference type="SUPFAM" id="SSF46785">
    <property type="entry name" value="Winged helix' DNA-binding domain"/>
    <property type="match status" value="1"/>
</dbReference>
<dbReference type="InterPro" id="IPR029016">
    <property type="entry name" value="GAF-like_dom_sf"/>
</dbReference>
<evidence type="ECO:0000256" key="1">
    <source>
        <dbReference type="ARBA" id="ARBA00023015"/>
    </source>
</evidence>
<dbReference type="Pfam" id="PF01614">
    <property type="entry name" value="IclR_C"/>
    <property type="match status" value="1"/>
</dbReference>
<dbReference type="SMART" id="SM00346">
    <property type="entry name" value="HTH_ICLR"/>
    <property type="match status" value="1"/>
</dbReference>
<dbReference type="InterPro" id="IPR005471">
    <property type="entry name" value="Tscrpt_reg_IclR_N"/>
</dbReference>
<dbReference type="Gene3D" id="1.10.10.10">
    <property type="entry name" value="Winged helix-like DNA-binding domain superfamily/Winged helix DNA-binding domain"/>
    <property type="match status" value="1"/>
</dbReference>
<name>A0ABY7RVK6_9DEIN</name>
<reference evidence="6 7" key="1">
    <citation type="submission" date="2019-12" db="EMBL/GenBank/DDBJ databases">
        <authorList>
            <person name="An T."/>
        </authorList>
    </citation>
    <scope>NUCLEOTIDE SEQUENCE [LARGE SCALE GENOMIC DNA]</scope>
    <source>
        <strain evidence="6 7">JCM 19900</strain>
    </source>
</reference>
<dbReference type="Proteomes" id="UP001317488">
    <property type="component" value="Chromosome"/>
</dbReference>
<evidence type="ECO:0000256" key="3">
    <source>
        <dbReference type="ARBA" id="ARBA00023163"/>
    </source>
</evidence>